<reference evidence="1 2" key="1">
    <citation type="journal article" date="2018" name="J. Microbiol.">
        <title>Salicibibacter kimchii gen. nov., sp. nov., a moderately halophilic and alkalitolerant bacterium in the family Bacillaceae, isolated from kimchi.</title>
        <authorList>
            <person name="Jang J.Y."/>
            <person name="Oh Y.J."/>
            <person name="Lim S.K."/>
            <person name="Park H.K."/>
            <person name="Lee C."/>
            <person name="Kim J.Y."/>
            <person name="Lee M.A."/>
            <person name="Choi H.J."/>
        </authorList>
    </citation>
    <scope>NUCLEOTIDE SEQUENCE [LARGE SCALE GENOMIC DNA]</scope>
    <source>
        <strain evidence="1 2">NKC1-1</strain>
    </source>
</reference>
<dbReference type="AlphaFoldDB" id="A0A345C0R8"/>
<dbReference type="KEGG" id="rue:DT065_12825"/>
<dbReference type="Proteomes" id="UP000252100">
    <property type="component" value="Chromosome"/>
</dbReference>
<proteinExistence type="predicted"/>
<protein>
    <recommendedName>
        <fullName evidence="3">Spore coat protein</fullName>
    </recommendedName>
</protein>
<keyword evidence="2" id="KW-1185">Reference proteome</keyword>
<organism evidence="1 2">
    <name type="scientific">Salicibibacter kimchii</name>
    <dbReference type="NCBI Taxonomy" id="2099786"/>
    <lineage>
        <taxon>Bacteria</taxon>
        <taxon>Bacillati</taxon>
        <taxon>Bacillota</taxon>
        <taxon>Bacilli</taxon>
        <taxon>Bacillales</taxon>
        <taxon>Bacillaceae</taxon>
        <taxon>Salicibibacter</taxon>
    </lineage>
</organism>
<dbReference type="OrthoDB" id="2452736at2"/>
<dbReference type="RefSeq" id="WP_114374053.1">
    <property type="nucleotide sequence ID" value="NZ_CP031092.1"/>
</dbReference>
<sequence length="173" mass="20162">MILTSIDLGLISEHLNIHQDVIRKLKSYYCLAKNPQLQQIIYEQVLIMRNHADVMLMLMDPERNEEVDVSALHQLQPIDIPCKQSFSYMNEQNIAFEARNTAMTMAQDNFNSSLSMNAQNVRNIHLQMALQQFGLQSRYSDFIESKGWDYAPNASIQEQIHALKSFQQMYYNL</sequence>
<dbReference type="EMBL" id="CP031092">
    <property type="protein sequence ID" value="AXF56799.1"/>
    <property type="molecule type" value="Genomic_DNA"/>
</dbReference>
<gene>
    <name evidence="1" type="ORF">DT065_12825</name>
</gene>
<evidence type="ECO:0000313" key="2">
    <source>
        <dbReference type="Proteomes" id="UP000252100"/>
    </source>
</evidence>
<evidence type="ECO:0008006" key="3">
    <source>
        <dbReference type="Google" id="ProtNLM"/>
    </source>
</evidence>
<evidence type="ECO:0000313" key="1">
    <source>
        <dbReference type="EMBL" id="AXF56799.1"/>
    </source>
</evidence>
<accession>A0A345C0R8</accession>
<name>A0A345C0R8_9BACI</name>